<keyword evidence="3" id="KW-0804">Transcription</keyword>
<dbReference type="SMART" id="SM00346">
    <property type="entry name" value="HTH_ICLR"/>
    <property type="match status" value="1"/>
</dbReference>
<dbReference type="InterPro" id="IPR014757">
    <property type="entry name" value="Tscrpt_reg_IclR_C"/>
</dbReference>
<proteinExistence type="predicted"/>
<name>A0A1Y6CGM5_9PROT</name>
<dbReference type="STRING" id="560819.SAMN05428998_12544"/>
<dbReference type="PANTHER" id="PTHR30136:SF24">
    <property type="entry name" value="HTH-TYPE TRANSCRIPTIONAL REPRESSOR ALLR"/>
    <property type="match status" value="1"/>
</dbReference>
<keyword evidence="2" id="KW-0238">DNA-binding</keyword>
<dbReference type="Pfam" id="PF09339">
    <property type="entry name" value="HTH_IclR"/>
    <property type="match status" value="1"/>
</dbReference>
<feature type="domain" description="IclR-ED" evidence="5">
    <location>
        <begin position="81"/>
        <end position="265"/>
    </location>
</feature>
<keyword evidence="7" id="KW-1185">Reference proteome</keyword>
<dbReference type="RefSeq" id="WP_159460309.1">
    <property type="nucleotide sequence ID" value="NZ_FWZX01000025.1"/>
</dbReference>
<evidence type="ECO:0000259" key="4">
    <source>
        <dbReference type="PROSITE" id="PS51077"/>
    </source>
</evidence>
<dbReference type="SUPFAM" id="SSF55781">
    <property type="entry name" value="GAF domain-like"/>
    <property type="match status" value="1"/>
</dbReference>
<evidence type="ECO:0000259" key="5">
    <source>
        <dbReference type="PROSITE" id="PS51078"/>
    </source>
</evidence>
<dbReference type="FunFam" id="1.10.10.10:FF:000056">
    <property type="entry name" value="IclR family transcriptional regulator"/>
    <property type="match status" value="1"/>
</dbReference>
<dbReference type="Pfam" id="PF01614">
    <property type="entry name" value="IclR_C"/>
    <property type="match status" value="1"/>
</dbReference>
<reference evidence="6 7" key="1">
    <citation type="submission" date="2017-04" db="EMBL/GenBank/DDBJ databases">
        <authorList>
            <person name="Afonso C.L."/>
            <person name="Miller P.J."/>
            <person name="Scott M.A."/>
            <person name="Spackman E."/>
            <person name="Goraichik I."/>
            <person name="Dimitrov K.M."/>
            <person name="Suarez D.L."/>
            <person name="Swayne D.E."/>
        </authorList>
    </citation>
    <scope>NUCLEOTIDE SEQUENCE [LARGE SCALE GENOMIC DNA]</scope>
    <source>
        <strain evidence="6 7">USBA 355</strain>
    </source>
</reference>
<dbReference type="InterPro" id="IPR036390">
    <property type="entry name" value="WH_DNA-bd_sf"/>
</dbReference>
<dbReference type="InterPro" id="IPR050707">
    <property type="entry name" value="HTH_MetabolicPath_Reg"/>
</dbReference>
<dbReference type="Gene3D" id="1.10.10.10">
    <property type="entry name" value="Winged helix-like DNA-binding domain superfamily/Winged helix DNA-binding domain"/>
    <property type="match status" value="1"/>
</dbReference>
<accession>A0A1Y6CGM5</accession>
<dbReference type="PROSITE" id="PS51078">
    <property type="entry name" value="ICLR_ED"/>
    <property type="match status" value="1"/>
</dbReference>
<evidence type="ECO:0000313" key="7">
    <source>
        <dbReference type="Proteomes" id="UP000192917"/>
    </source>
</evidence>
<gene>
    <name evidence="6" type="ORF">SAMN05428998_12544</name>
</gene>
<dbReference type="EMBL" id="FWZX01000025">
    <property type="protein sequence ID" value="SMF64239.1"/>
    <property type="molecule type" value="Genomic_DNA"/>
</dbReference>
<protein>
    <submittedName>
        <fullName evidence="6">Transcriptional regulator, IclR family</fullName>
    </submittedName>
</protein>
<evidence type="ECO:0000256" key="3">
    <source>
        <dbReference type="ARBA" id="ARBA00023163"/>
    </source>
</evidence>
<dbReference type="AlphaFoldDB" id="A0A1Y6CGM5"/>
<keyword evidence="1" id="KW-0805">Transcription regulation</keyword>
<dbReference type="SUPFAM" id="SSF46785">
    <property type="entry name" value="Winged helix' DNA-binding domain"/>
    <property type="match status" value="1"/>
</dbReference>
<dbReference type="GO" id="GO:0003677">
    <property type="term" value="F:DNA binding"/>
    <property type="evidence" value="ECO:0007669"/>
    <property type="project" value="UniProtKB-KW"/>
</dbReference>
<dbReference type="GO" id="GO:0045892">
    <property type="term" value="P:negative regulation of DNA-templated transcription"/>
    <property type="evidence" value="ECO:0007669"/>
    <property type="project" value="TreeGrafter"/>
</dbReference>
<dbReference type="Gene3D" id="3.30.450.40">
    <property type="match status" value="1"/>
</dbReference>
<dbReference type="Proteomes" id="UP000192917">
    <property type="component" value="Unassembled WGS sequence"/>
</dbReference>
<evidence type="ECO:0000256" key="1">
    <source>
        <dbReference type="ARBA" id="ARBA00023015"/>
    </source>
</evidence>
<dbReference type="PANTHER" id="PTHR30136">
    <property type="entry name" value="HELIX-TURN-HELIX TRANSCRIPTIONAL REGULATOR, ICLR FAMILY"/>
    <property type="match status" value="1"/>
</dbReference>
<sequence length="267" mass="28794">MAAEPTADGVERGEGLFVASVERTMRVLEAVAANQAPIGLTEIAAATGFGKSAVQRLTHTLTSVGYLEKDPATRRYRMTVRALDLAHGFLVTDPLINEGLLHLIDASERCGETVNMGKLEGTDFIYVARLPAHRMNVAAALIGRRQPAYCASGGRAIMSLLPRQEVEALLDARPLRALTPLTTTDRGRILEIVEQARLEGFCATNQEVLLGELAVSAPISDQFGRPVGAVQSSVSTASWTLEAVREKLAPQVMEAARLISRPRLAKR</sequence>
<evidence type="ECO:0000256" key="2">
    <source>
        <dbReference type="ARBA" id="ARBA00023125"/>
    </source>
</evidence>
<evidence type="ECO:0000313" key="6">
    <source>
        <dbReference type="EMBL" id="SMF64239.1"/>
    </source>
</evidence>
<dbReference type="PROSITE" id="PS51077">
    <property type="entry name" value="HTH_ICLR"/>
    <property type="match status" value="1"/>
</dbReference>
<dbReference type="InterPro" id="IPR029016">
    <property type="entry name" value="GAF-like_dom_sf"/>
</dbReference>
<dbReference type="InterPro" id="IPR005471">
    <property type="entry name" value="Tscrpt_reg_IclR_N"/>
</dbReference>
<feature type="domain" description="HTH iclR-type" evidence="4">
    <location>
        <begin position="18"/>
        <end position="80"/>
    </location>
</feature>
<dbReference type="GO" id="GO:0003700">
    <property type="term" value="F:DNA-binding transcription factor activity"/>
    <property type="evidence" value="ECO:0007669"/>
    <property type="project" value="TreeGrafter"/>
</dbReference>
<dbReference type="InterPro" id="IPR036388">
    <property type="entry name" value="WH-like_DNA-bd_sf"/>
</dbReference>
<organism evidence="6 7">
    <name type="scientific">Tistlia consotensis USBA 355</name>
    <dbReference type="NCBI Taxonomy" id="560819"/>
    <lineage>
        <taxon>Bacteria</taxon>
        <taxon>Pseudomonadati</taxon>
        <taxon>Pseudomonadota</taxon>
        <taxon>Alphaproteobacteria</taxon>
        <taxon>Rhodospirillales</taxon>
        <taxon>Rhodovibrionaceae</taxon>
        <taxon>Tistlia</taxon>
    </lineage>
</organism>